<name>A0A067SG09_GALM3</name>
<evidence type="ECO:0000256" key="1">
    <source>
        <dbReference type="SAM" id="SignalP"/>
    </source>
</evidence>
<keyword evidence="3" id="KW-1185">Reference proteome</keyword>
<gene>
    <name evidence="2" type="ORF">GALMADRAFT_148469</name>
</gene>
<dbReference type="Proteomes" id="UP000027222">
    <property type="component" value="Unassembled WGS sequence"/>
</dbReference>
<dbReference type="OrthoDB" id="3269456at2759"/>
<dbReference type="AlphaFoldDB" id="A0A067SG09"/>
<organism evidence="2 3">
    <name type="scientific">Galerina marginata (strain CBS 339.88)</name>
    <dbReference type="NCBI Taxonomy" id="685588"/>
    <lineage>
        <taxon>Eukaryota</taxon>
        <taxon>Fungi</taxon>
        <taxon>Dikarya</taxon>
        <taxon>Basidiomycota</taxon>
        <taxon>Agaricomycotina</taxon>
        <taxon>Agaricomycetes</taxon>
        <taxon>Agaricomycetidae</taxon>
        <taxon>Agaricales</taxon>
        <taxon>Agaricineae</taxon>
        <taxon>Strophariaceae</taxon>
        <taxon>Galerina</taxon>
    </lineage>
</organism>
<dbReference type="EMBL" id="KL142435">
    <property type="protein sequence ID" value="KDR65698.1"/>
    <property type="molecule type" value="Genomic_DNA"/>
</dbReference>
<evidence type="ECO:0000313" key="2">
    <source>
        <dbReference type="EMBL" id="KDR65698.1"/>
    </source>
</evidence>
<accession>A0A067SG09</accession>
<evidence type="ECO:0000313" key="3">
    <source>
        <dbReference type="Proteomes" id="UP000027222"/>
    </source>
</evidence>
<sequence length="233" mass="26899">MNLKALDIKLCNIFLLLAPSFASIMDQFYDIKATESKIETLADRQVNKRKQLSNFHLEDGIKDKVQVTYLEQSKTWKLIRALDHNHAEEVVLRLQGVLCQKSLPPISQTFQIEPRQRHFLRQSATLTGLGSNNFIQAIQNVQEIHEIFGRNFPQGALENWNSATFEGHTAIDMNNRFFTLRKQATIEEIVPFSDTVDPYGILAGAISHDDQFVHTTENEVEYYELNEYEQEIK</sequence>
<feature type="chain" id="PRO_5001645720" evidence="1">
    <location>
        <begin position="23"/>
        <end position="233"/>
    </location>
</feature>
<dbReference type="STRING" id="685588.A0A067SG09"/>
<reference evidence="3" key="1">
    <citation type="journal article" date="2014" name="Proc. Natl. Acad. Sci. U.S.A.">
        <title>Extensive sampling of basidiomycete genomes demonstrates inadequacy of the white-rot/brown-rot paradigm for wood decay fungi.</title>
        <authorList>
            <person name="Riley R."/>
            <person name="Salamov A.A."/>
            <person name="Brown D.W."/>
            <person name="Nagy L.G."/>
            <person name="Floudas D."/>
            <person name="Held B.W."/>
            <person name="Levasseur A."/>
            <person name="Lombard V."/>
            <person name="Morin E."/>
            <person name="Otillar R."/>
            <person name="Lindquist E.A."/>
            <person name="Sun H."/>
            <person name="LaButti K.M."/>
            <person name="Schmutz J."/>
            <person name="Jabbour D."/>
            <person name="Luo H."/>
            <person name="Baker S.E."/>
            <person name="Pisabarro A.G."/>
            <person name="Walton J.D."/>
            <person name="Blanchette R.A."/>
            <person name="Henrissat B."/>
            <person name="Martin F."/>
            <person name="Cullen D."/>
            <person name="Hibbett D.S."/>
            <person name="Grigoriev I.V."/>
        </authorList>
    </citation>
    <scope>NUCLEOTIDE SEQUENCE [LARGE SCALE GENOMIC DNA]</scope>
    <source>
        <strain evidence="3">CBS 339.88</strain>
    </source>
</reference>
<dbReference type="HOGENOM" id="CLU_1189993_0_0_1"/>
<proteinExistence type="predicted"/>
<keyword evidence="1" id="KW-0732">Signal</keyword>
<protein>
    <submittedName>
        <fullName evidence="2">Uncharacterized protein</fullName>
    </submittedName>
</protein>
<feature type="signal peptide" evidence="1">
    <location>
        <begin position="1"/>
        <end position="22"/>
    </location>
</feature>